<evidence type="ECO:0000256" key="8">
    <source>
        <dbReference type="ARBA" id="ARBA00022833"/>
    </source>
</evidence>
<comment type="function">
    <text evidence="9">Single strand-specific metallo-endoribonuclease involved in late-stage 70S ribosome quality control and in maturation of the 3' terminus of the 16S rRNA.</text>
</comment>
<feature type="binding site" evidence="9">
    <location>
        <position position="120"/>
    </location>
    <ligand>
        <name>Zn(2+)</name>
        <dbReference type="ChEBI" id="CHEBI:29105"/>
        <note>catalytic</note>
    </ligand>
</feature>
<evidence type="ECO:0000313" key="11">
    <source>
        <dbReference type="Proteomes" id="UP000465601"/>
    </source>
</evidence>
<keyword evidence="11" id="KW-1185">Reference proteome</keyword>
<feature type="binding site" evidence="9">
    <location>
        <position position="126"/>
    </location>
    <ligand>
        <name>Zn(2+)</name>
        <dbReference type="ChEBI" id="CHEBI:29105"/>
        <note>catalytic</note>
    </ligand>
</feature>
<evidence type="ECO:0000256" key="5">
    <source>
        <dbReference type="ARBA" id="ARBA00022723"/>
    </source>
</evidence>
<reference evidence="10 11" key="1">
    <citation type="submission" date="2019-10" db="EMBL/GenBank/DDBJ databases">
        <title>Alkaliphilus serpentinus sp. nov. and Alkaliphilus pronyensis sp. nov., two novel anaerobic alkaliphilic species isolated from the serpentinized-hosted hydrothermal field of the Prony Bay (New Caledonia).</title>
        <authorList>
            <person name="Postec A."/>
        </authorList>
    </citation>
    <scope>NUCLEOTIDE SEQUENCE [LARGE SCALE GENOMIC DNA]</scope>
    <source>
        <strain evidence="10 11">LacT</strain>
    </source>
</reference>
<dbReference type="GO" id="GO:0004222">
    <property type="term" value="F:metalloendopeptidase activity"/>
    <property type="evidence" value="ECO:0007669"/>
    <property type="project" value="InterPro"/>
</dbReference>
<protein>
    <recommendedName>
        <fullName evidence="9">Endoribonuclease YbeY</fullName>
        <ecNumber evidence="9">3.1.-.-</ecNumber>
    </recommendedName>
</protein>
<comment type="subcellular location">
    <subcellularLocation>
        <location evidence="9">Cytoplasm</location>
    </subcellularLocation>
</comment>
<keyword evidence="5 9" id="KW-0479">Metal-binding</keyword>
<keyword evidence="3 9" id="KW-0698">rRNA processing</keyword>
<evidence type="ECO:0000256" key="2">
    <source>
        <dbReference type="ARBA" id="ARBA00022517"/>
    </source>
</evidence>
<dbReference type="Gene3D" id="3.40.390.30">
    <property type="entry name" value="Metalloproteases ('zincins'), catalytic domain"/>
    <property type="match status" value="1"/>
</dbReference>
<dbReference type="PANTHER" id="PTHR46986:SF1">
    <property type="entry name" value="ENDORIBONUCLEASE YBEY, CHLOROPLASTIC"/>
    <property type="match status" value="1"/>
</dbReference>
<evidence type="ECO:0000256" key="9">
    <source>
        <dbReference type="HAMAP-Rule" id="MF_00009"/>
    </source>
</evidence>
<evidence type="ECO:0000256" key="3">
    <source>
        <dbReference type="ARBA" id="ARBA00022552"/>
    </source>
</evidence>
<keyword evidence="9" id="KW-0963">Cytoplasm</keyword>
<dbReference type="GO" id="GO:0005737">
    <property type="term" value="C:cytoplasm"/>
    <property type="evidence" value="ECO:0007669"/>
    <property type="project" value="UniProtKB-SubCell"/>
</dbReference>
<dbReference type="PANTHER" id="PTHR46986">
    <property type="entry name" value="ENDORIBONUCLEASE YBEY, CHLOROPLASTIC"/>
    <property type="match status" value="1"/>
</dbReference>
<keyword evidence="4 9" id="KW-0540">Nuclease</keyword>
<dbReference type="NCBIfam" id="TIGR00043">
    <property type="entry name" value="rRNA maturation RNase YbeY"/>
    <property type="match status" value="1"/>
</dbReference>
<evidence type="ECO:0000256" key="1">
    <source>
        <dbReference type="ARBA" id="ARBA00010875"/>
    </source>
</evidence>
<comment type="caution">
    <text evidence="10">The sequence shown here is derived from an EMBL/GenBank/DDBJ whole genome shotgun (WGS) entry which is preliminary data.</text>
</comment>
<dbReference type="GO" id="GO:0008270">
    <property type="term" value="F:zinc ion binding"/>
    <property type="evidence" value="ECO:0007669"/>
    <property type="project" value="UniProtKB-UniRule"/>
</dbReference>
<dbReference type="EC" id="3.1.-.-" evidence="9"/>
<dbReference type="SUPFAM" id="SSF55486">
    <property type="entry name" value="Metalloproteases ('zincins'), catalytic domain"/>
    <property type="match status" value="1"/>
</dbReference>
<dbReference type="HAMAP" id="MF_00009">
    <property type="entry name" value="Endoribonucl_YbeY"/>
    <property type="match status" value="1"/>
</dbReference>
<dbReference type="RefSeq" id="WP_151864579.1">
    <property type="nucleotide sequence ID" value="NZ_WBZB01000004.1"/>
</dbReference>
<keyword evidence="7 9" id="KW-0378">Hydrolase</keyword>
<feature type="binding site" evidence="9">
    <location>
        <position position="116"/>
    </location>
    <ligand>
        <name>Zn(2+)</name>
        <dbReference type="ChEBI" id="CHEBI:29105"/>
        <note>catalytic</note>
    </ligand>
</feature>
<keyword evidence="2 9" id="KW-0690">Ribosome biogenesis</keyword>
<dbReference type="InterPro" id="IPR002036">
    <property type="entry name" value="YbeY"/>
</dbReference>
<dbReference type="OrthoDB" id="9807740at2"/>
<dbReference type="Proteomes" id="UP000465601">
    <property type="component" value="Unassembled WGS sequence"/>
</dbReference>
<dbReference type="EMBL" id="WBZB01000004">
    <property type="protein sequence ID" value="KAB3533253.1"/>
    <property type="molecule type" value="Genomic_DNA"/>
</dbReference>
<dbReference type="InterPro" id="IPR023091">
    <property type="entry name" value="MetalPrtase_cat_dom_sf_prd"/>
</dbReference>
<keyword evidence="6 9" id="KW-0255">Endonuclease</keyword>
<keyword evidence="8 9" id="KW-0862">Zinc</keyword>
<evidence type="ECO:0000256" key="4">
    <source>
        <dbReference type="ARBA" id="ARBA00022722"/>
    </source>
</evidence>
<evidence type="ECO:0000313" key="10">
    <source>
        <dbReference type="EMBL" id="KAB3533253.1"/>
    </source>
</evidence>
<organism evidence="10 11">
    <name type="scientific">Alkaliphilus serpentinus</name>
    <dbReference type="NCBI Taxonomy" id="1482731"/>
    <lineage>
        <taxon>Bacteria</taxon>
        <taxon>Bacillati</taxon>
        <taxon>Bacillota</taxon>
        <taxon>Clostridia</taxon>
        <taxon>Peptostreptococcales</taxon>
        <taxon>Natronincolaceae</taxon>
        <taxon>Alkaliphilus</taxon>
    </lineage>
</organism>
<comment type="cofactor">
    <cofactor evidence="9">
        <name>Zn(2+)</name>
        <dbReference type="ChEBI" id="CHEBI:29105"/>
    </cofactor>
    <text evidence="9">Binds 1 zinc ion.</text>
</comment>
<dbReference type="GO" id="GO:0004521">
    <property type="term" value="F:RNA endonuclease activity"/>
    <property type="evidence" value="ECO:0007669"/>
    <property type="project" value="UniProtKB-UniRule"/>
</dbReference>
<evidence type="ECO:0000256" key="7">
    <source>
        <dbReference type="ARBA" id="ARBA00022801"/>
    </source>
</evidence>
<accession>A0A833HRG6</accession>
<dbReference type="GO" id="GO:0006364">
    <property type="term" value="P:rRNA processing"/>
    <property type="evidence" value="ECO:0007669"/>
    <property type="project" value="UniProtKB-UniRule"/>
</dbReference>
<proteinExistence type="inferred from homology"/>
<dbReference type="AlphaFoldDB" id="A0A833HRG6"/>
<sequence length="150" mass="17324">MSLAIDNRQNIIAIDEQLISILERAVEESLIYEGWDPDYEVSLSLVDNKEIQDLNKNYRGKDYATDVLSFPLVEDEEIDIEEKLLGDIVISVEKAQEQAQEYGHSFSREMSFLVVHSMFHLMGYDHEDEEAEAEMRGREEAVLEIIGQVR</sequence>
<name>A0A833HRG6_9FIRM</name>
<dbReference type="Pfam" id="PF02130">
    <property type="entry name" value="YbeY"/>
    <property type="match status" value="1"/>
</dbReference>
<gene>
    <name evidence="9 10" type="primary">ybeY</name>
    <name evidence="10" type="ORF">F8153_01535</name>
</gene>
<comment type="similarity">
    <text evidence="1 9">Belongs to the endoribonuclease YbeY family.</text>
</comment>
<evidence type="ECO:0000256" key="6">
    <source>
        <dbReference type="ARBA" id="ARBA00022759"/>
    </source>
</evidence>